<reference evidence="1 2" key="1">
    <citation type="submission" date="2019-03" db="EMBL/GenBank/DDBJ databases">
        <authorList>
            <person name="He R.-H."/>
        </authorList>
    </citation>
    <scope>NUCLEOTIDE SEQUENCE [LARGE SCALE GENOMIC DNA]</scope>
    <source>
        <strain evidence="2">SH 714</strain>
    </source>
</reference>
<dbReference type="EMBL" id="SOPW01000008">
    <property type="protein sequence ID" value="TFB21342.1"/>
    <property type="molecule type" value="Genomic_DNA"/>
</dbReference>
<dbReference type="AlphaFoldDB" id="A0A4Y8IK17"/>
<evidence type="ECO:0000313" key="1">
    <source>
        <dbReference type="EMBL" id="TFB21342.1"/>
    </source>
</evidence>
<name>A0A4Y8IK17_9BACI</name>
<comment type="caution">
    <text evidence="1">The sequence shown here is derived from an EMBL/GenBank/DDBJ whole genome shotgun (WGS) entry which is preliminary data.</text>
</comment>
<organism evidence="1 2">
    <name type="scientific">Filobacillus milosensis</name>
    <dbReference type="NCBI Taxonomy" id="94137"/>
    <lineage>
        <taxon>Bacteria</taxon>
        <taxon>Bacillati</taxon>
        <taxon>Bacillota</taxon>
        <taxon>Bacilli</taxon>
        <taxon>Bacillales</taxon>
        <taxon>Bacillaceae</taxon>
        <taxon>Filobacillus</taxon>
    </lineage>
</organism>
<keyword evidence="2" id="KW-1185">Reference proteome</keyword>
<sequence length="86" mass="9856">MNVEGQLISGEFDSSRQEFLIKEIKNLTTESTVNENELGLIHDYLLAHQDEDGGQILSLNDQLLVQLNQSEVQQILQDLEDIRKLF</sequence>
<protein>
    <submittedName>
        <fullName evidence="1">Uncharacterized protein</fullName>
    </submittedName>
</protein>
<dbReference type="OrthoDB" id="2680434at2"/>
<gene>
    <name evidence="1" type="ORF">E3U55_08480</name>
</gene>
<dbReference type="Proteomes" id="UP000297975">
    <property type="component" value="Unassembled WGS sequence"/>
</dbReference>
<proteinExistence type="predicted"/>
<accession>A0A4Y8IK17</accession>
<dbReference type="RefSeq" id="WP_134340007.1">
    <property type="nucleotide sequence ID" value="NZ_SOPW01000008.1"/>
</dbReference>
<evidence type="ECO:0000313" key="2">
    <source>
        <dbReference type="Proteomes" id="UP000297975"/>
    </source>
</evidence>